<evidence type="ECO:0000256" key="2">
    <source>
        <dbReference type="ARBA" id="ARBA00004736"/>
    </source>
</evidence>
<dbReference type="InterPro" id="IPR000887">
    <property type="entry name" value="Aldlse_KDPG_KHG"/>
</dbReference>
<dbReference type="PROSITE" id="PS00159">
    <property type="entry name" value="ALDOLASE_KDPG_KHG_1"/>
    <property type="match status" value="1"/>
</dbReference>
<dbReference type="InterPro" id="IPR013785">
    <property type="entry name" value="Aldolase_TIM"/>
</dbReference>
<evidence type="ECO:0000256" key="8">
    <source>
        <dbReference type="ARBA" id="ARBA00023277"/>
    </source>
</evidence>
<dbReference type="PROSITE" id="PS00160">
    <property type="entry name" value="ALDOLASE_KDPG_KHG_2"/>
    <property type="match status" value="1"/>
</dbReference>
<proteinExistence type="inferred from homology"/>
<dbReference type="Pfam" id="PF01081">
    <property type="entry name" value="Aldolase"/>
    <property type="match status" value="1"/>
</dbReference>
<dbReference type="EC" id="4.1.2.14" evidence="5"/>
<dbReference type="GO" id="GO:0008675">
    <property type="term" value="F:2-dehydro-3-deoxy-phosphogluconate aldolase activity"/>
    <property type="evidence" value="ECO:0007669"/>
    <property type="project" value="UniProtKB-EC"/>
</dbReference>
<dbReference type="PANTHER" id="PTHR30246:SF1">
    <property type="entry name" value="2-DEHYDRO-3-DEOXY-6-PHOSPHOGALACTONATE ALDOLASE-RELATED"/>
    <property type="match status" value="1"/>
</dbReference>
<dbReference type="Proteomes" id="UP000025238">
    <property type="component" value="Chromosome"/>
</dbReference>
<comment type="similarity">
    <text evidence="3">Belongs to the KHG/KDPG aldolase family.</text>
</comment>
<sequence>MTSIQTSADAMNDKIALIDKWCSAARILPVITIEREADILPLADALAAGGLRVLEITLRSALGLGAIRLLREQRPELIVGAGTVLDANMLEQAEAAGAQFIVSPGSTPALLEAALQGPLPLLPGVASASEIMLGYAMGYRRFKLFPAEICGGVAALKALGGPFGDIRFCPTGGVNARNARDYLALTNVMCVGGTWMVDAKAVRAGDWAAIESATRQALQALDSASAAELPRDFDLRAERAEQREL</sequence>
<keyword evidence="8" id="KW-0119">Carbohydrate metabolism</keyword>
<dbReference type="NCBIfam" id="TIGR01182">
    <property type="entry name" value="eda"/>
    <property type="match status" value="1"/>
</dbReference>
<dbReference type="Gene3D" id="3.20.20.70">
    <property type="entry name" value="Aldolase class I"/>
    <property type="match status" value="1"/>
</dbReference>
<name>A0A023WVR7_STUST</name>
<dbReference type="AlphaFoldDB" id="A0A023WVR7"/>
<keyword evidence="7" id="KW-0704">Schiff base</keyword>
<evidence type="ECO:0000313" key="9">
    <source>
        <dbReference type="EMBL" id="AHY44213.1"/>
    </source>
</evidence>
<evidence type="ECO:0000256" key="4">
    <source>
        <dbReference type="ARBA" id="ARBA00011233"/>
    </source>
</evidence>
<keyword evidence="6 9" id="KW-0456">Lyase</keyword>
<dbReference type="PATRIC" id="fig|316.97.peg.3551"/>
<dbReference type="KEGG" id="pstu:UIB01_17765"/>
<evidence type="ECO:0000256" key="6">
    <source>
        <dbReference type="ARBA" id="ARBA00023239"/>
    </source>
</evidence>
<comment type="subunit">
    <text evidence="4">Homotrimer.</text>
</comment>
<dbReference type="SUPFAM" id="SSF51569">
    <property type="entry name" value="Aldolase"/>
    <property type="match status" value="1"/>
</dbReference>
<evidence type="ECO:0000256" key="5">
    <source>
        <dbReference type="ARBA" id="ARBA00013063"/>
    </source>
</evidence>
<protein>
    <recommendedName>
        <fullName evidence="5">2-dehydro-3-deoxy-phosphogluconate aldolase</fullName>
        <ecNumber evidence="5">4.1.2.14</ecNumber>
    </recommendedName>
</protein>
<dbReference type="PANTHER" id="PTHR30246">
    <property type="entry name" value="2-KETO-3-DEOXY-6-PHOSPHOGLUCONATE ALDOLASE"/>
    <property type="match status" value="1"/>
</dbReference>
<dbReference type="InterPro" id="IPR031338">
    <property type="entry name" value="KDPG/KHG_AS_2"/>
</dbReference>
<evidence type="ECO:0000313" key="10">
    <source>
        <dbReference type="Proteomes" id="UP000025238"/>
    </source>
</evidence>
<comment type="pathway">
    <text evidence="2">Carbohydrate acid metabolism; 2-dehydro-3-deoxy-D-gluconate degradation; D-glyceraldehyde 3-phosphate and pyruvate from 2-dehydro-3-deoxy-D-gluconate: step 2/2.</text>
</comment>
<gene>
    <name evidence="9" type="ORF">UIB01_17765</name>
</gene>
<dbReference type="CDD" id="cd00452">
    <property type="entry name" value="KDPG_aldolase"/>
    <property type="match status" value="1"/>
</dbReference>
<comment type="catalytic activity">
    <reaction evidence="1">
        <text>2-dehydro-3-deoxy-6-phospho-D-gluconate = D-glyceraldehyde 3-phosphate + pyruvate</text>
        <dbReference type="Rhea" id="RHEA:17089"/>
        <dbReference type="ChEBI" id="CHEBI:15361"/>
        <dbReference type="ChEBI" id="CHEBI:57569"/>
        <dbReference type="ChEBI" id="CHEBI:59776"/>
        <dbReference type="EC" id="4.1.2.14"/>
    </reaction>
</comment>
<evidence type="ECO:0000256" key="3">
    <source>
        <dbReference type="ARBA" id="ARBA00006906"/>
    </source>
</evidence>
<accession>A0A023WVR7</accession>
<evidence type="ECO:0000256" key="1">
    <source>
        <dbReference type="ARBA" id="ARBA00000654"/>
    </source>
</evidence>
<organism evidence="9 10">
    <name type="scientific">Stutzerimonas stutzeri</name>
    <name type="common">Pseudomonas stutzeri</name>
    <dbReference type="NCBI Taxonomy" id="316"/>
    <lineage>
        <taxon>Bacteria</taxon>
        <taxon>Pseudomonadati</taxon>
        <taxon>Pseudomonadota</taxon>
        <taxon>Gammaproteobacteria</taxon>
        <taxon>Pseudomonadales</taxon>
        <taxon>Pseudomonadaceae</taxon>
        <taxon>Stutzerimonas</taxon>
    </lineage>
</organism>
<dbReference type="InterPro" id="IPR031337">
    <property type="entry name" value="KDPG/KHG_AS_1"/>
</dbReference>
<dbReference type="EMBL" id="CP007509">
    <property type="protein sequence ID" value="AHY44213.1"/>
    <property type="molecule type" value="Genomic_DNA"/>
</dbReference>
<dbReference type="NCBIfam" id="NF004325">
    <property type="entry name" value="PRK05718.1"/>
    <property type="match status" value="1"/>
</dbReference>
<evidence type="ECO:0000256" key="7">
    <source>
        <dbReference type="ARBA" id="ARBA00023270"/>
    </source>
</evidence>
<reference evidence="9 10" key="1">
    <citation type="submission" date="2014-03" db="EMBL/GenBank/DDBJ databases">
        <title>Complete genome sequence of Pseudomonas stutzeri 19SMN4.</title>
        <authorList>
            <person name="Brunet-Galmes I."/>
            <person name="Nogales B."/>
            <person name="Busquets A."/>
            <person name="Pena A."/>
            <person name="Gomila M."/>
            <person name="Garcia-Valdes E."/>
            <person name="Lalucat J."/>
            <person name="Bennasar A."/>
            <person name="Bosch R."/>
        </authorList>
    </citation>
    <scope>NUCLEOTIDE SEQUENCE [LARGE SCALE GENOMIC DNA]</scope>
    <source>
        <strain evidence="9 10">19SMN4</strain>
    </source>
</reference>